<organism evidence="1 2">
    <name type="scientific">Rhododendron molle</name>
    <name type="common">Chinese azalea</name>
    <name type="synonym">Azalea mollis</name>
    <dbReference type="NCBI Taxonomy" id="49168"/>
    <lineage>
        <taxon>Eukaryota</taxon>
        <taxon>Viridiplantae</taxon>
        <taxon>Streptophyta</taxon>
        <taxon>Embryophyta</taxon>
        <taxon>Tracheophyta</taxon>
        <taxon>Spermatophyta</taxon>
        <taxon>Magnoliopsida</taxon>
        <taxon>eudicotyledons</taxon>
        <taxon>Gunneridae</taxon>
        <taxon>Pentapetalae</taxon>
        <taxon>asterids</taxon>
        <taxon>Ericales</taxon>
        <taxon>Ericaceae</taxon>
        <taxon>Ericoideae</taxon>
        <taxon>Rhodoreae</taxon>
        <taxon>Rhododendron</taxon>
    </lineage>
</organism>
<reference evidence="1" key="1">
    <citation type="submission" date="2022-02" db="EMBL/GenBank/DDBJ databases">
        <title>Plant Genome Project.</title>
        <authorList>
            <person name="Zhang R.-G."/>
        </authorList>
    </citation>
    <scope>NUCLEOTIDE SEQUENCE</scope>
    <source>
        <strain evidence="1">AT1</strain>
    </source>
</reference>
<sequence length="393" mass="44698">MSINCLHKEPYIRSTEKSSKPFPTTCIRSLHSKTPQQHATRKSIHHSKVSSPLRHHHHRVSLSSPLSHSLSFPSGFRSKKHPVVRCSISKLANMFGDFVVSLLPRPSKEEVIEVIEGLKKFGNYKRALLVLGKNGTLPAFPKSNTNGSALAVNIVIQVTNYEPSIHRCAIQKTQFSIKEDQTALNLWHIFNFMLHNHPISGEKDLGTNQLLQNWIAQSPVEVFSVPYVQWNTQICELMNTKPEVSGMTMTAADAALQLDLIDTVHGTLAAEDYFLKLPETLKDQQTHTVLLMAYVNSEMREKAESIHTQMIIRGYPMMPIQFMVMMILYMNLKEYDKVDLLVSEMRQKNIPLDVDCYNVWLLCLVDQGSVEKVEQVNRWSRTVPLILTGLHFA</sequence>
<proteinExistence type="predicted"/>
<name>A0ACC0MZ02_RHOML</name>
<comment type="caution">
    <text evidence="1">The sequence shown here is derived from an EMBL/GenBank/DDBJ whole genome shotgun (WGS) entry which is preliminary data.</text>
</comment>
<evidence type="ECO:0000313" key="1">
    <source>
        <dbReference type="EMBL" id="KAI8545513.1"/>
    </source>
</evidence>
<keyword evidence="2" id="KW-1185">Reference proteome</keyword>
<dbReference type="EMBL" id="CM046394">
    <property type="protein sequence ID" value="KAI8545513.1"/>
    <property type="molecule type" value="Genomic_DNA"/>
</dbReference>
<gene>
    <name evidence="1" type="ORF">RHMOL_Rhmol07G0045400</name>
</gene>
<evidence type="ECO:0000313" key="2">
    <source>
        <dbReference type="Proteomes" id="UP001062846"/>
    </source>
</evidence>
<protein>
    <submittedName>
        <fullName evidence="1">Uncharacterized protein</fullName>
    </submittedName>
</protein>
<accession>A0ACC0MZ02</accession>
<dbReference type="Proteomes" id="UP001062846">
    <property type="component" value="Chromosome 7"/>
</dbReference>